<evidence type="ECO:0000313" key="4">
    <source>
        <dbReference type="Proteomes" id="UP001210925"/>
    </source>
</evidence>
<evidence type="ECO:0000313" key="3">
    <source>
        <dbReference type="EMBL" id="KAJ3253018.1"/>
    </source>
</evidence>
<dbReference type="EMBL" id="JADGKB010000122">
    <property type="protein sequence ID" value="KAJ3253018.1"/>
    <property type="molecule type" value="Genomic_DNA"/>
</dbReference>
<evidence type="ECO:0000256" key="2">
    <source>
        <dbReference type="SAM" id="SignalP"/>
    </source>
</evidence>
<reference evidence="3" key="1">
    <citation type="submission" date="2020-05" db="EMBL/GenBank/DDBJ databases">
        <title>Phylogenomic resolution of chytrid fungi.</title>
        <authorList>
            <person name="Stajich J.E."/>
            <person name="Amses K."/>
            <person name="Simmons R."/>
            <person name="Seto K."/>
            <person name="Myers J."/>
            <person name="Bonds A."/>
            <person name="Quandt C.A."/>
            <person name="Barry K."/>
            <person name="Liu P."/>
            <person name="Grigoriev I."/>
            <person name="Longcore J.E."/>
            <person name="James T.Y."/>
        </authorList>
    </citation>
    <scope>NUCLEOTIDE SEQUENCE</scope>
    <source>
        <strain evidence="3">PLAUS21</strain>
    </source>
</reference>
<keyword evidence="2" id="KW-0732">Signal</keyword>
<comment type="caution">
    <text evidence="3">The sequence shown here is derived from an EMBL/GenBank/DDBJ whole genome shotgun (WGS) entry which is preliminary data.</text>
</comment>
<feature type="compositionally biased region" description="Gly residues" evidence="1">
    <location>
        <begin position="66"/>
        <end position="75"/>
    </location>
</feature>
<proteinExistence type="predicted"/>
<sequence length="141" mass="13794">MKMISQILFVAMYVAALPFRISNVSAGGDVVVHSKDVLSNVKSGGKIIVDGTLPPSSGRGNNQTGNGNGNTGVGNGVTIPSTVINAKGQNGQDGANGVDGIDGEDGGDVVIGVNSNAGIGDNVVIGNGSNGGVSGNSNQSE</sequence>
<feature type="compositionally biased region" description="Polar residues" evidence="1">
    <location>
        <begin position="79"/>
        <end position="93"/>
    </location>
</feature>
<evidence type="ECO:0000256" key="1">
    <source>
        <dbReference type="SAM" id="MobiDB-lite"/>
    </source>
</evidence>
<feature type="chain" id="PRO_5041932456" evidence="2">
    <location>
        <begin position="27"/>
        <end position="141"/>
    </location>
</feature>
<feature type="signal peptide" evidence="2">
    <location>
        <begin position="1"/>
        <end position="26"/>
    </location>
</feature>
<feature type="region of interest" description="Disordered" evidence="1">
    <location>
        <begin position="49"/>
        <end position="102"/>
    </location>
</feature>
<dbReference type="AlphaFoldDB" id="A0AAD5UEN3"/>
<organism evidence="3 4">
    <name type="scientific">Boothiomyces macroporosus</name>
    <dbReference type="NCBI Taxonomy" id="261099"/>
    <lineage>
        <taxon>Eukaryota</taxon>
        <taxon>Fungi</taxon>
        <taxon>Fungi incertae sedis</taxon>
        <taxon>Chytridiomycota</taxon>
        <taxon>Chytridiomycota incertae sedis</taxon>
        <taxon>Chytridiomycetes</taxon>
        <taxon>Rhizophydiales</taxon>
        <taxon>Terramycetaceae</taxon>
        <taxon>Boothiomyces</taxon>
    </lineage>
</organism>
<keyword evidence="4" id="KW-1185">Reference proteome</keyword>
<dbReference type="Proteomes" id="UP001210925">
    <property type="component" value="Unassembled WGS sequence"/>
</dbReference>
<accession>A0AAD5UEN3</accession>
<protein>
    <submittedName>
        <fullName evidence="3">Uncharacterized protein</fullName>
    </submittedName>
</protein>
<name>A0AAD5UEN3_9FUNG</name>
<gene>
    <name evidence="3" type="ORF">HK103_001028</name>
</gene>